<evidence type="ECO:0000256" key="1">
    <source>
        <dbReference type="SAM" id="MobiDB-lite"/>
    </source>
</evidence>
<dbReference type="Gramene" id="rna26580">
    <property type="protein sequence ID" value="RHN63826.1"/>
    <property type="gene ID" value="gene26580"/>
</dbReference>
<dbReference type="EMBL" id="PSQE01000004">
    <property type="protein sequence ID" value="RHN63826.1"/>
    <property type="molecule type" value="Genomic_DNA"/>
</dbReference>
<evidence type="ECO:0000313" key="2">
    <source>
        <dbReference type="EMBL" id="RHN63826.1"/>
    </source>
</evidence>
<feature type="region of interest" description="Disordered" evidence="1">
    <location>
        <begin position="1"/>
        <end position="25"/>
    </location>
</feature>
<accession>A0A396IE20</accession>
<dbReference type="Proteomes" id="UP000265566">
    <property type="component" value="Chromosome 4"/>
</dbReference>
<name>A0A396IE20_MEDTR</name>
<organism evidence="2">
    <name type="scientific">Medicago truncatula</name>
    <name type="common">Barrel medic</name>
    <name type="synonym">Medicago tribuloides</name>
    <dbReference type="NCBI Taxonomy" id="3880"/>
    <lineage>
        <taxon>Eukaryota</taxon>
        <taxon>Viridiplantae</taxon>
        <taxon>Streptophyta</taxon>
        <taxon>Embryophyta</taxon>
        <taxon>Tracheophyta</taxon>
        <taxon>Spermatophyta</taxon>
        <taxon>Magnoliopsida</taxon>
        <taxon>eudicotyledons</taxon>
        <taxon>Gunneridae</taxon>
        <taxon>Pentapetalae</taxon>
        <taxon>rosids</taxon>
        <taxon>fabids</taxon>
        <taxon>Fabales</taxon>
        <taxon>Fabaceae</taxon>
        <taxon>Papilionoideae</taxon>
        <taxon>50 kb inversion clade</taxon>
        <taxon>NPAAA clade</taxon>
        <taxon>Hologalegina</taxon>
        <taxon>IRL clade</taxon>
        <taxon>Trifolieae</taxon>
        <taxon>Medicago</taxon>
    </lineage>
</organism>
<protein>
    <submittedName>
        <fullName evidence="2">Uncharacterized protein</fullName>
    </submittedName>
</protein>
<comment type="caution">
    <text evidence="2">The sequence shown here is derived from an EMBL/GenBank/DDBJ whole genome shotgun (WGS) entry which is preliminary data.</text>
</comment>
<gene>
    <name evidence="2" type="ORF">MtrunA17_Chr4g0062521</name>
</gene>
<reference evidence="2" key="1">
    <citation type="journal article" date="2018" name="Nat. Plants">
        <title>Whole-genome landscape of Medicago truncatula symbiotic genes.</title>
        <authorList>
            <person name="Pecrix Y."/>
            <person name="Gamas P."/>
            <person name="Carrere S."/>
        </authorList>
    </citation>
    <scope>NUCLEOTIDE SEQUENCE</scope>
    <source>
        <tissue evidence="2">Leaves</tissue>
    </source>
</reference>
<sequence>MEITAMSSLPTPKPSLPSPSTLPHTITTFSKPQLRRISLPTSTTISLLTLFTPPNEARAAVNISKDQIVSSLTQTIDQVQVVGSGFLDSAQRVAEAVGSALKPGFDTALPIVQQAGQEALKIASPAFSEASKKAQEALQSSGLDTQTAAKVCLIHLDKHL</sequence>
<dbReference type="AlphaFoldDB" id="A0A396IE20"/>
<proteinExistence type="predicted"/>